<feature type="compositionally biased region" description="Polar residues" evidence="1">
    <location>
        <begin position="109"/>
        <end position="120"/>
    </location>
</feature>
<dbReference type="Proteomes" id="UP001066276">
    <property type="component" value="Chromosome 6"/>
</dbReference>
<keyword evidence="3" id="KW-1185">Reference proteome</keyword>
<accession>A0AAV7QH15</accession>
<gene>
    <name evidence="2" type="ORF">NDU88_006235</name>
</gene>
<feature type="region of interest" description="Disordered" evidence="1">
    <location>
        <begin position="1"/>
        <end position="61"/>
    </location>
</feature>
<comment type="caution">
    <text evidence="2">The sequence shown here is derived from an EMBL/GenBank/DDBJ whole genome shotgun (WGS) entry which is preliminary data.</text>
</comment>
<sequence length="120" mass="12674">MSSPNGPRKGPSSRDLSGKSRFKLPPTASRVCMPAPSGTVKQGVEKHTADSAEGPHWISPLGKQSNVAARRHVVQLPLLYGSVLPTALELPRPSGPVQLLTRAPGGVTPLQQNGRTRAQL</sequence>
<feature type="region of interest" description="Disordered" evidence="1">
    <location>
        <begin position="99"/>
        <end position="120"/>
    </location>
</feature>
<dbReference type="EMBL" id="JANPWB010000010">
    <property type="protein sequence ID" value="KAJ1139872.1"/>
    <property type="molecule type" value="Genomic_DNA"/>
</dbReference>
<reference evidence="2" key="1">
    <citation type="journal article" date="2022" name="bioRxiv">
        <title>Sequencing and chromosome-scale assembly of the giantPleurodeles waltlgenome.</title>
        <authorList>
            <person name="Brown T."/>
            <person name="Elewa A."/>
            <person name="Iarovenko S."/>
            <person name="Subramanian E."/>
            <person name="Araus A.J."/>
            <person name="Petzold A."/>
            <person name="Susuki M."/>
            <person name="Suzuki K.-i.T."/>
            <person name="Hayashi T."/>
            <person name="Toyoda A."/>
            <person name="Oliveira C."/>
            <person name="Osipova E."/>
            <person name="Leigh N.D."/>
            <person name="Simon A."/>
            <person name="Yun M.H."/>
        </authorList>
    </citation>
    <scope>NUCLEOTIDE SEQUENCE</scope>
    <source>
        <strain evidence="2">20211129_DDA</strain>
        <tissue evidence="2">Liver</tissue>
    </source>
</reference>
<evidence type="ECO:0000313" key="2">
    <source>
        <dbReference type="EMBL" id="KAJ1139872.1"/>
    </source>
</evidence>
<organism evidence="2 3">
    <name type="scientific">Pleurodeles waltl</name>
    <name type="common">Iberian ribbed newt</name>
    <dbReference type="NCBI Taxonomy" id="8319"/>
    <lineage>
        <taxon>Eukaryota</taxon>
        <taxon>Metazoa</taxon>
        <taxon>Chordata</taxon>
        <taxon>Craniata</taxon>
        <taxon>Vertebrata</taxon>
        <taxon>Euteleostomi</taxon>
        <taxon>Amphibia</taxon>
        <taxon>Batrachia</taxon>
        <taxon>Caudata</taxon>
        <taxon>Salamandroidea</taxon>
        <taxon>Salamandridae</taxon>
        <taxon>Pleurodelinae</taxon>
        <taxon>Pleurodeles</taxon>
    </lineage>
</organism>
<evidence type="ECO:0000256" key="1">
    <source>
        <dbReference type="SAM" id="MobiDB-lite"/>
    </source>
</evidence>
<evidence type="ECO:0000313" key="3">
    <source>
        <dbReference type="Proteomes" id="UP001066276"/>
    </source>
</evidence>
<proteinExistence type="predicted"/>
<dbReference type="AlphaFoldDB" id="A0AAV7QH15"/>
<name>A0AAV7QH15_PLEWA</name>
<protein>
    <submittedName>
        <fullName evidence="2">Uncharacterized protein</fullName>
    </submittedName>
</protein>